<name>A0A2D0N7P6_FLAN2</name>
<evidence type="ECO:0000256" key="4">
    <source>
        <dbReference type="HAMAP-Rule" id="MF_01341"/>
    </source>
</evidence>
<dbReference type="InterPro" id="IPR021131">
    <property type="entry name" value="Ribosomal_uL15/eL18"/>
</dbReference>
<dbReference type="GO" id="GO:0006412">
    <property type="term" value="P:translation"/>
    <property type="evidence" value="ECO:0007669"/>
    <property type="project" value="UniProtKB-UniRule"/>
</dbReference>
<dbReference type="PANTHER" id="PTHR12934">
    <property type="entry name" value="50S RIBOSOMAL PROTEIN L15"/>
    <property type="match status" value="1"/>
</dbReference>
<dbReference type="Pfam" id="PF00828">
    <property type="entry name" value="Ribosomal_L27A"/>
    <property type="match status" value="1"/>
</dbReference>
<dbReference type="AlphaFoldDB" id="A0A2D0N7P6"/>
<dbReference type="InterPro" id="IPR030878">
    <property type="entry name" value="Ribosomal_uL15"/>
</dbReference>
<comment type="function">
    <text evidence="4">Binds to the 23S rRNA.</text>
</comment>
<sequence length="148" mass="15843">MELHNLKPAAGSTKKRKRIARGQGSGHGGTATRGHKGDKSRSGHKNKRNFEGGQMPLQMRLPKIGFKSPNRVEYVPINLDRLAAIAEKFNLDAITPETLAENGIIKKRDLVKILGTGELKAKLTVSAHACSAAAKEAIEQAGGSVNLV</sequence>
<feature type="region of interest" description="Disordered" evidence="6">
    <location>
        <begin position="1"/>
        <end position="61"/>
    </location>
</feature>
<evidence type="ECO:0000256" key="1">
    <source>
        <dbReference type="ARBA" id="ARBA00007320"/>
    </source>
</evidence>
<dbReference type="SUPFAM" id="SSF52080">
    <property type="entry name" value="Ribosomal proteins L15p and L18e"/>
    <property type="match status" value="1"/>
</dbReference>
<keyword evidence="4" id="KW-0699">rRNA-binding</keyword>
<dbReference type="GO" id="GO:0022625">
    <property type="term" value="C:cytosolic large ribosomal subunit"/>
    <property type="evidence" value="ECO:0007669"/>
    <property type="project" value="TreeGrafter"/>
</dbReference>
<evidence type="ECO:0000259" key="7">
    <source>
        <dbReference type="Pfam" id="PF00828"/>
    </source>
</evidence>
<keyword evidence="4" id="KW-0694">RNA-binding</keyword>
<dbReference type="InterPro" id="IPR001196">
    <property type="entry name" value="Ribosomal_uL15_CS"/>
</dbReference>
<dbReference type="GO" id="GO:0019843">
    <property type="term" value="F:rRNA binding"/>
    <property type="evidence" value="ECO:0007669"/>
    <property type="project" value="UniProtKB-UniRule"/>
</dbReference>
<evidence type="ECO:0000256" key="2">
    <source>
        <dbReference type="ARBA" id="ARBA00022980"/>
    </source>
</evidence>
<protein>
    <recommendedName>
        <fullName evidence="4">Large ribosomal subunit protein uL15</fullName>
    </recommendedName>
</protein>
<dbReference type="RefSeq" id="WP_099152116.1">
    <property type="nucleotide sequence ID" value="NZ_PDUD01000025.1"/>
</dbReference>
<keyword evidence="2 4" id="KW-0689">Ribosomal protein</keyword>
<comment type="caution">
    <text evidence="8">The sequence shown here is derived from an EMBL/GenBank/DDBJ whole genome shotgun (WGS) entry which is preliminary data.</text>
</comment>
<reference evidence="8 9" key="1">
    <citation type="submission" date="2017-10" db="EMBL/GenBank/DDBJ databases">
        <title>The draft genome sequence of Lewinella nigricans NBRC 102662.</title>
        <authorList>
            <person name="Wang K."/>
        </authorList>
    </citation>
    <scope>NUCLEOTIDE SEQUENCE [LARGE SCALE GENOMIC DNA]</scope>
    <source>
        <strain evidence="8 9">NBRC 102662</strain>
    </source>
</reference>
<dbReference type="Gene3D" id="3.100.10.10">
    <property type="match status" value="1"/>
</dbReference>
<dbReference type="InterPro" id="IPR005749">
    <property type="entry name" value="Ribosomal_uL15_bac-type"/>
</dbReference>
<proteinExistence type="inferred from homology"/>
<dbReference type="OrthoDB" id="9810293at2"/>
<organism evidence="8 9">
    <name type="scientific">Flavilitoribacter nigricans (strain ATCC 23147 / DSM 23189 / NBRC 102662 / NCIMB 1420 / SS-2)</name>
    <name type="common">Lewinella nigricans</name>
    <dbReference type="NCBI Taxonomy" id="1122177"/>
    <lineage>
        <taxon>Bacteria</taxon>
        <taxon>Pseudomonadati</taxon>
        <taxon>Bacteroidota</taxon>
        <taxon>Saprospiria</taxon>
        <taxon>Saprospirales</taxon>
        <taxon>Lewinellaceae</taxon>
        <taxon>Flavilitoribacter</taxon>
    </lineage>
</organism>
<accession>A0A2D0N7P6</accession>
<dbReference type="Proteomes" id="UP000223913">
    <property type="component" value="Unassembled WGS sequence"/>
</dbReference>
<dbReference type="GO" id="GO:0003735">
    <property type="term" value="F:structural constituent of ribosome"/>
    <property type="evidence" value="ECO:0007669"/>
    <property type="project" value="InterPro"/>
</dbReference>
<comment type="subunit">
    <text evidence="4">Part of the 50S ribosomal subunit.</text>
</comment>
<feature type="domain" description="Large ribosomal subunit protein uL15/eL18" evidence="7">
    <location>
        <begin position="76"/>
        <end position="145"/>
    </location>
</feature>
<evidence type="ECO:0000313" key="8">
    <source>
        <dbReference type="EMBL" id="PHN04542.1"/>
    </source>
</evidence>
<evidence type="ECO:0000313" key="9">
    <source>
        <dbReference type="Proteomes" id="UP000223913"/>
    </source>
</evidence>
<keyword evidence="9" id="KW-1185">Reference proteome</keyword>
<dbReference type="HAMAP" id="MF_01341">
    <property type="entry name" value="Ribosomal_uL15"/>
    <property type="match status" value="1"/>
</dbReference>
<dbReference type="NCBIfam" id="TIGR01071">
    <property type="entry name" value="rplO_bact"/>
    <property type="match status" value="1"/>
</dbReference>
<evidence type="ECO:0000256" key="3">
    <source>
        <dbReference type="ARBA" id="ARBA00023274"/>
    </source>
</evidence>
<evidence type="ECO:0000256" key="5">
    <source>
        <dbReference type="RuleBase" id="RU003888"/>
    </source>
</evidence>
<evidence type="ECO:0000256" key="6">
    <source>
        <dbReference type="SAM" id="MobiDB-lite"/>
    </source>
</evidence>
<keyword evidence="3 4" id="KW-0687">Ribonucleoprotein</keyword>
<comment type="similarity">
    <text evidence="1 4 5">Belongs to the universal ribosomal protein uL15 family.</text>
</comment>
<gene>
    <name evidence="4" type="primary">rplO</name>
    <name evidence="8" type="ORF">CRP01_21290</name>
</gene>
<dbReference type="PROSITE" id="PS00475">
    <property type="entry name" value="RIBOSOMAL_L15"/>
    <property type="match status" value="1"/>
</dbReference>
<dbReference type="PANTHER" id="PTHR12934:SF11">
    <property type="entry name" value="LARGE RIBOSOMAL SUBUNIT PROTEIN UL15M"/>
    <property type="match status" value="1"/>
</dbReference>
<dbReference type="EMBL" id="PDUD01000025">
    <property type="protein sequence ID" value="PHN04542.1"/>
    <property type="molecule type" value="Genomic_DNA"/>
</dbReference>
<dbReference type="InterPro" id="IPR036227">
    <property type="entry name" value="Ribosomal_uL15/eL18_sf"/>
</dbReference>